<name>A0A9W8WGL1_9HYPO</name>
<feature type="signal peptide" evidence="2">
    <location>
        <begin position="1"/>
        <end position="19"/>
    </location>
</feature>
<gene>
    <name evidence="3" type="ORF">N0V84_003817</name>
</gene>
<dbReference type="Pfam" id="PF11327">
    <property type="entry name" value="Egh16-like"/>
    <property type="match status" value="1"/>
</dbReference>
<accession>A0A9W8WGL1</accession>
<feature type="compositionally biased region" description="Low complexity" evidence="1">
    <location>
        <begin position="299"/>
        <end position="312"/>
    </location>
</feature>
<proteinExistence type="predicted"/>
<comment type="caution">
    <text evidence="3">The sequence shown here is derived from an EMBL/GenBank/DDBJ whole genome shotgun (WGS) entry which is preliminary data.</text>
</comment>
<evidence type="ECO:0008006" key="5">
    <source>
        <dbReference type="Google" id="ProtNLM"/>
    </source>
</evidence>
<feature type="region of interest" description="Disordered" evidence="1">
    <location>
        <begin position="271"/>
        <end position="388"/>
    </location>
</feature>
<evidence type="ECO:0000313" key="3">
    <source>
        <dbReference type="EMBL" id="KAJ4324538.1"/>
    </source>
</evidence>
<keyword evidence="2" id="KW-0732">Signal</keyword>
<evidence type="ECO:0000256" key="1">
    <source>
        <dbReference type="SAM" id="MobiDB-lite"/>
    </source>
</evidence>
<feature type="compositionally biased region" description="Gly residues" evidence="1">
    <location>
        <begin position="313"/>
        <end position="323"/>
    </location>
</feature>
<feature type="compositionally biased region" description="Gly residues" evidence="1">
    <location>
        <begin position="367"/>
        <end position="388"/>
    </location>
</feature>
<dbReference type="OrthoDB" id="3241054at2759"/>
<dbReference type="PANTHER" id="PTHR34618:SF3">
    <property type="entry name" value="GEGH 16 PROTEIN"/>
    <property type="match status" value="1"/>
</dbReference>
<feature type="compositionally biased region" description="Low complexity" evidence="1">
    <location>
        <begin position="324"/>
        <end position="366"/>
    </location>
</feature>
<dbReference type="Proteomes" id="UP001140502">
    <property type="component" value="Unassembled WGS sequence"/>
</dbReference>
<reference evidence="3" key="1">
    <citation type="submission" date="2022-10" db="EMBL/GenBank/DDBJ databases">
        <title>Tapping the CABI collections for fungal endophytes: first genome assemblies for Collariella, Neodidymelliopsis, Ascochyta clinopodiicola, Didymella pomorum, Didymosphaeria variabile, Neocosmospora piperis and Neocucurbitaria cava.</title>
        <authorList>
            <person name="Hill R."/>
        </authorList>
    </citation>
    <scope>NUCLEOTIDE SEQUENCE</scope>
    <source>
        <strain evidence="3">IMI 366586</strain>
    </source>
</reference>
<feature type="chain" id="PRO_5040794470" description="GEgh 16 protein" evidence="2">
    <location>
        <begin position="20"/>
        <end position="415"/>
    </location>
</feature>
<evidence type="ECO:0000256" key="2">
    <source>
        <dbReference type="SAM" id="SignalP"/>
    </source>
</evidence>
<sequence length="415" mass="42330">MHSLLSFFVSSSLLALAHGHAVILNAQGEDGSPASVGFQVDPEIARNCTTINPCQQDATLIRDAEIQANVVNQCGRTELSGNIDVGENTENALSAGAVTQVRAGGEITVTIHQVNADGAGPYVCDLDESSNANQISQNLTVLDNVPGSNGLSQAKEQAFNITIKMPDDLNCFGASTGNICTVRCRNNALAGPFGGCFAVQQIDTDEKTNSPQQITTAKSLKEVQDQVAQNQADFPDAVKANQNAGSDDAEQNRAAVDALLGNTIVTSAFPQETPTVTLGRQPDATATATPGAGNGGNNNGNNGNNNGNRNGNGNNGNGNGNGNNGNNNGNNNGDNAAGNDGNANNGNTGNDAANGGNNAGTGNNNNNGGGNNGGNGNRGGNRGGRFGGGGFGGFGKRAFSQMRWARRNYLSGDEH</sequence>
<feature type="compositionally biased region" description="Polar residues" evidence="1">
    <location>
        <begin position="271"/>
        <end position="288"/>
    </location>
</feature>
<dbReference type="EMBL" id="JAPEUR010000058">
    <property type="protein sequence ID" value="KAJ4324538.1"/>
    <property type="molecule type" value="Genomic_DNA"/>
</dbReference>
<dbReference type="AlphaFoldDB" id="A0A9W8WGL1"/>
<protein>
    <recommendedName>
        <fullName evidence="5">GEgh 16 protein</fullName>
    </recommendedName>
</protein>
<evidence type="ECO:0000313" key="4">
    <source>
        <dbReference type="Proteomes" id="UP001140502"/>
    </source>
</evidence>
<organism evidence="3 4">
    <name type="scientific">Fusarium piperis</name>
    <dbReference type="NCBI Taxonomy" id="1435070"/>
    <lineage>
        <taxon>Eukaryota</taxon>
        <taxon>Fungi</taxon>
        <taxon>Dikarya</taxon>
        <taxon>Ascomycota</taxon>
        <taxon>Pezizomycotina</taxon>
        <taxon>Sordariomycetes</taxon>
        <taxon>Hypocreomycetidae</taxon>
        <taxon>Hypocreales</taxon>
        <taxon>Nectriaceae</taxon>
        <taxon>Fusarium</taxon>
        <taxon>Fusarium solani species complex</taxon>
    </lineage>
</organism>
<dbReference type="InterPro" id="IPR021476">
    <property type="entry name" value="Egh16-like"/>
</dbReference>
<dbReference type="PANTHER" id="PTHR34618">
    <property type="entry name" value="SURFACE PROTEIN MAS1, PUTATIVE-RELATED"/>
    <property type="match status" value="1"/>
</dbReference>
<keyword evidence="4" id="KW-1185">Reference proteome</keyword>